<accession>A0A382KBS4</accession>
<evidence type="ECO:0000256" key="1">
    <source>
        <dbReference type="ARBA" id="ARBA00001400"/>
    </source>
</evidence>
<evidence type="ECO:0000313" key="13">
    <source>
        <dbReference type="EMBL" id="SVC22404.1"/>
    </source>
</evidence>
<feature type="non-terminal residue" evidence="13">
    <location>
        <position position="162"/>
    </location>
</feature>
<dbReference type="GO" id="GO:0006281">
    <property type="term" value="P:DNA repair"/>
    <property type="evidence" value="ECO:0007669"/>
    <property type="project" value="UniProtKB-KW"/>
</dbReference>
<keyword evidence="9" id="KW-0408">Iron</keyword>
<evidence type="ECO:0000259" key="12">
    <source>
        <dbReference type="SMART" id="SM00986"/>
    </source>
</evidence>
<evidence type="ECO:0000256" key="3">
    <source>
        <dbReference type="ARBA" id="ARBA00012030"/>
    </source>
</evidence>
<dbReference type="PANTHER" id="PTHR33693">
    <property type="entry name" value="TYPE-5 URACIL-DNA GLYCOSYLASE"/>
    <property type="match status" value="1"/>
</dbReference>
<gene>
    <name evidence="13" type="ORF">METZ01_LOCUS275258</name>
</gene>
<dbReference type="GO" id="GO:0004844">
    <property type="term" value="F:uracil DNA N-glycosylase activity"/>
    <property type="evidence" value="ECO:0007669"/>
    <property type="project" value="UniProtKB-EC"/>
</dbReference>
<dbReference type="SMART" id="SM00987">
    <property type="entry name" value="UreE_C"/>
    <property type="match status" value="1"/>
</dbReference>
<reference evidence="13" key="1">
    <citation type="submission" date="2018-05" db="EMBL/GenBank/DDBJ databases">
        <authorList>
            <person name="Lanie J.A."/>
            <person name="Ng W.-L."/>
            <person name="Kazmierczak K.M."/>
            <person name="Andrzejewski T.M."/>
            <person name="Davidsen T.M."/>
            <person name="Wayne K.J."/>
            <person name="Tettelin H."/>
            <person name="Glass J.I."/>
            <person name="Rusch D."/>
            <person name="Podicherti R."/>
            <person name="Tsui H.-C.T."/>
            <person name="Winkler M.E."/>
        </authorList>
    </citation>
    <scope>NUCLEOTIDE SEQUENCE</scope>
</reference>
<dbReference type="InterPro" id="IPR051536">
    <property type="entry name" value="UDG_Type-4/5"/>
</dbReference>
<dbReference type="NCBIfam" id="TIGR00758">
    <property type="entry name" value="UDG_fam4"/>
    <property type="match status" value="1"/>
</dbReference>
<sequence>MNKKVNQKVLSLIEYYNLLNMDLLINNSPINRFDNNKKLSNGLGKSQQLEELKKMIGSIKNCELKNSANKMVFSDGNINSKIMFIGEGPGAQEDREGLPFVGRAGKLLDKMLEAINLDRKKVYLSNVVNYRPPKNRRPTDQEIERYYPFLKLHIEIINPKIL</sequence>
<evidence type="ECO:0000256" key="7">
    <source>
        <dbReference type="ARBA" id="ARBA00022763"/>
    </source>
</evidence>
<dbReference type="GO" id="GO:0046872">
    <property type="term" value="F:metal ion binding"/>
    <property type="evidence" value="ECO:0007669"/>
    <property type="project" value="UniProtKB-KW"/>
</dbReference>
<keyword evidence="5" id="KW-0004">4Fe-4S</keyword>
<name>A0A382KBS4_9ZZZZ</name>
<dbReference type="CDD" id="cd10030">
    <property type="entry name" value="UDG-F4_TTUDGA_SPO1dp_like"/>
    <property type="match status" value="1"/>
</dbReference>
<dbReference type="Pfam" id="PF03167">
    <property type="entry name" value="UDG"/>
    <property type="match status" value="1"/>
</dbReference>
<dbReference type="SMART" id="SM00986">
    <property type="entry name" value="UDG"/>
    <property type="match status" value="1"/>
</dbReference>
<keyword evidence="6" id="KW-0479">Metal-binding</keyword>
<dbReference type="SUPFAM" id="SSF52141">
    <property type="entry name" value="Uracil-DNA glycosylase-like"/>
    <property type="match status" value="1"/>
</dbReference>
<feature type="domain" description="Uracil-DNA glycosylase-like" evidence="12">
    <location>
        <begin position="73"/>
        <end position="162"/>
    </location>
</feature>
<evidence type="ECO:0000256" key="9">
    <source>
        <dbReference type="ARBA" id="ARBA00023004"/>
    </source>
</evidence>
<keyword evidence="11" id="KW-0234">DNA repair</keyword>
<dbReference type="AlphaFoldDB" id="A0A382KBS4"/>
<evidence type="ECO:0000256" key="8">
    <source>
        <dbReference type="ARBA" id="ARBA00022801"/>
    </source>
</evidence>
<dbReference type="EMBL" id="UINC01079931">
    <property type="protein sequence ID" value="SVC22404.1"/>
    <property type="molecule type" value="Genomic_DNA"/>
</dbReference>
<evidence type="ECO:0000256" key="2">
    <source>
        <dbReference type="ARBA" id="ARBA00006521"/>
    </source>
</evidence>
<evidence type="ECO:0000256" key="5">
    <source>
        <dbReference type="ARBA" id="ARBA00022485"/>
    </source>
</evidence>
<dbReference type="PANTHER" id="PTHR33693:SF1">
    <property type="entry name" value="TYPE-4 URACIL-DNA GLYCOSYLASE"/>
    <property type="match status" value="1"/>
</dbReference>
<dbReference type="EC" id="3.2.2.27" evidence="3"/>
<evidence type="ECO:0000256" key="6">
    <source>
        <dbReference type="ARBA" id="ARBA00022723"/>
    </source>
</evidence>
<organism evidence="13">
    <name type="scientific">marine metagenome</name>
    <dbReference type="NCBI Taxonomy" id="408172"/>
    <lineage>
        <taxon>unclassified sequences</taxon>
        <taxon>metagenomes</taxon>
        <taxon>ecological metagenomes</taxon>
    </lineage>
</organism>
<dbReference type="InterPro" id="IPR036895">
    <property type="entry name" value="Uracil-DNA_glycosylase-like_sf"/>
</dbReference>
<comment type="similarity">
    <text evidence="2">Belongs to the uracil-DNA glycosylase (UDG) superfamily. Type 4 (UDGa) family.</text>
</comment>
<protein>
    <recommendedName>
        <fullName evidence="4">Type-4 uracil-DNA glycosylase</fullName>
        <ecNumber evidence="3">3.2.2.27</ecNumber>
    </recommendedName>
</protein>
<proteinExistence type="inferred from homology"/>
<evidence type="ECO:0000256" key="11">
    <source>
        <dbReference type="ARBA" id="ARBA00023204"/>
    </source>
</evidence>
<keyword evidence="8" id="KW-0378">Hydrolase</keyword>
<dbReference type="InterPro" id="IPR005122">
    <property type="entry name" value="Uracil-DNA_glycosylase-like"/>
</dbReference>
<dbReference type="Gene3D" id="3.40.470.10">
    <property type="entry name" value="Uracil-DNA glycosylase-like domain"/>
    <property type="match status" value="1"/>
</dbReference>
<evidence type="ECO:0000256" key="10">
    <source>
        <dbReference type="ARBA" id="ARBA00023014"/>
    </source>
</evidence>
<dbReference type="InterPro" id="IPR005273">
    <property type="entry name" value="Ura-DNA_glyco_family4"/>
</dbReference>
<keyword evidence="7" id="KW-0227">DNA damage</keyword>
<dbReference type="GO" id="GO:0051539">
    <property type="term" value="F:4 iron, 4 sulfur cluster binding"/>
    <property type="evidence" value="ECO:0007669"/>
    <property type="project" value="UniProtKB-KW"/>
</dbReference>
<keyword evidence="10" id="KW-0411">Iron-sulfur</keyword>
<evidence type="ECO:0000256" key="4">
    <source>
        <dbReference type="ARBA" id="ARBA00019403"/>
    </source>
</evidence>
<comment type="catalytic activity">
    <reaction evidence="1">
        <text>Hydrolyzes single-stranded DNA or mismatched double-stranded DNA and polynucleotides, releasing free uracil.</text>
        <dbReference type="EC" id="3.2.2.27"/>
    </reaction>
</comment>